<evidence type="ECO:0000313" key="3">
    <source>
        <dbReference type="EMBL" id="ABD09580.1"/>
    </source>
</evidence>
<evidence type="ECO:0000256" key="2">
    <source>
        <dbReference type="SAM" id="SignalP"/>
    </source>
</evidence>
<reference evidence="3 4" key="1">
    <citation type="journal article" date="2007" name="Genome Res.">
        <title>Genome characteristics of facultatively symbiotic Frankia sp. strains reflect host range and host plant biogeography.</title>
        <authorList>
            <person name="Normand P."/>
            <person name="Lapierre P."/>
            <person name="Tisa L.S."/>
            <person name="Gogarten J.P."/>
            <person name="Alloisio N."/>
            <person name="Bagnarol E."/>
            <person name="Bassi C.A."/>
            <person name="Berry A.M."/>
            <person name="Bickhart D.M."/>
            <person name="Choisne N."/>
            <person name="Couloux A."/>
            <person name="Cournoyer B."/>
            <person name="Cruveiller S."/>
            <person name="Daubin V."/>
            <person name="Demange N."/>
            <person name="Francino M.P."/>
            <person name="Goltsman E."/>
            <person name="Huang Y."/>
            <person name="Kopp O.R."/>
            <person name="Labarre L."/>
            <person name="Lapidus A."/>
            <person name="Lavire C."/>
            <person name="Marechal J."/>
            <person name="Martinez M."/>
            <person name="Mastronunzio J.E."/>
            <person name="Mullin B.C."/>
            <person name="Niemann J."/>
            <person name="Pujic P."/>
            <person name="Rawnsley T."/>
            <person name="Rouy Z."/>
            <person name="Schenowitz C."/>
            <person name="Sellstedt A."/>
            <person name="Tavares F."/>
            <person name="Tomkins J.P."/>
            <person name="Vallenet D."/>
            <person name="Valverde C."/>
            <person name="Wall L.G."/>
            <person name="Wang Y."/>
            <person name="Medigue C."/>
            <person name="Benson D.R."/>
        </authorList>
    </citation>
    <scope>NUCLEOTIDE SEQUENCE [LARGE SCALE GENOMIC DNA]</scope>
    <source>
        <strain evidence="4">DSM 45818 / CECT 9043 / CcI3</strain>
    </source>
</reference>
<dbReference type="HOGENOM" id="CLU_879266_0_0_11"/>
<dbReference type="KEGG" id="fra:Francci3_0189"/>
<keyword evidence="4" id="KW-1185">Reference proteome</keyword>
<dbReference type="Proteomes" id="UP000001937">
    <property type="component" value="Chromosome"/>
</dbReference>
<evidence type="ECO:0000313" key="4">
    <source>
        <dbReference type="Proteomes" id="UP000001937"/>
    </source>
</evidence>
<proteinExistence type="predicted"/>
<keyword evidence="2" id="KW-0732">Signal</keyword>
<accession>Q2JGL2</accession>
<dbReference type="eggNOG" id="COG3335">
    <property type="taxonomic scope" value="Bacteria"/>
</dbReference>
<dbReference type="EMBL" id="CP000249">
    <property type="protein sequence ID" value="ABD09580.1"/>
    <property type="molecule type" value="Genomic_DNA"/>
</dbReference>
<feature type="region of interest" description="Disordered" evidence="1">
    <location>
        <begin position="289"/>
        <end position="310"/>
    </location>
</feature>
<gene>
    <name evidence="3" type="ordered locus">Francci3_0189</name>
</gene>
<organism evidence="3 4">
    <name type="scientific">Frankia casuarinae (strain DSM 45818 / CECT 9043 / HFP020203 / CcI3)</name>
    <dbReference type="NCBI Taxonomy" id="106370"/>
    <lineage>
        <taxon>Bacteria</taxon>
        <taxon>Bacillati</taxon>
        <taxon>Actinomycetota</taxon>
        <taxon>Actinomycetes</taxon>
        <taxon>Frankiales</taxon>
        <taxon>Frankiaceae</taxon>
        <taxon>Frankia</taxon>
    </lineage>
</organism>
<evidence type="ECO:0000256" key="1">
    <source>
        <dbReference type="SAM" id="MobiDB-lite"/>
    </source>
</evidence>
<protein>
    <submittedName>
        <fullName evidence="3">Uncharacterized protein</fullName>
    </submittedName>
</protein>
<dbReference type="STRING" id="106370.Francci3_0189"/>
<dbReference type="OrthoDB" id="3216171at2"/>
<dbReference type="RefSeq" id="WP_011434660.1">
    <property type="nucleotide sequence ID" value="NC_007777.1"/>
</dbReference>
<name>Q2JGL2_FRACC</name>
<dbReference type="AlphaFoldDB" id="Q2JGL2"/>
<feature type="signal peptide" evidence="2">
    <location>
        <begin position="1"/>
        <end position="41"/>
    </location>
</feature>
<feature type="chain" id="PRO_5004210789" evidence="2">
    <location>
        <begin position="42"/>
        <end position="310"/>
    </location>
</feature>
<sequence>MIRGLARTRVRSARTRDGRRAFLLAAVIILLSMATSSPVRAAGGPTRGEGVAVPFEGFTDRNGGPTSIGGAVGVDLVLGSTSRPYLPCQNYDPRARTGDAFVNACQERGSYTTYSRFPPGGGLLFPAGYFMGNSQPDLVRGGLLRTGWGARTAGLSFEFYPDQAHDAEIVHSRFYIDRFDHWTHGWTYSVAIGRIALTALGDPGTARISGQLTDRGRPPAPGRVRIVIFGGHARSSTGYPISSFAVRTSTGSSDWSSGALYAGPQRITVTDTATHRECVLERPRVLGPDSRIDLDLSRPGFGQPGSTCTP</sequence>